<gene>
    <name evidence="2" type="ORF">GALL_500820</name>
</gene>
<accession>A0A1J5PC56</accession>
<organism evidence="2">
    <name type="scientific">mine drainage metagenome</name>
    <dbReference type="NCBI Taxonomy" id="410659"/>
    <lineage>
        <taxon>unclassified sequences</taxon>
        <taxon>metagenomes</taxon>
        <taxon>ecological metagenomes</taxon>
    </lineage>
</organism>
<feature type="compositionally biased region" description="Basic residues" evidence="1">
    <location>
        <begin position="68"/>
        <end position="81"/>
    </location>
</feature>
<sequence length="167" mass="19127">MRALVFSGDLCVGRWRMPRNITSRVHFSGRYRWRRTRCFVHASAQHIRAFRASGPLGPHLPRSSPARPRSHPPQRWRRPQRAPRISWRCRLGTGDRRAALCPRRPRRRAPVVLAFRHGARGDAGRHRPRSAARFVSPAGRRRSTGWWGRTRVHPGGCPGGCSRRGVS</sequence>
<evidence type="ECO:0000313" key="2">
    <source>
        <dbReference type="EMBL" id="OIQ68328.1"/>
    </source>
</evidence>
<name>A0A1J5PC56_9ZZZZ</name>
<dbReference type="AlphaFoldDB" id="A0A1J5PC56"/>
<dbReference type="EMBL" id="MLJW01005376">
    <property type="protein sequence ID" value="OIQ68328.1"/>
    <property type="molecule type" value="Genomic_DNA"/>
</dbReference>
<comment type="caution">
    <text evidence="2">The sequence shown here is derived from an EMBL/GenBank/DDBJ whole genome shotgun (WGS) entry which is preliminary data.</text>
</comment>
<protein>
    <submittedName>
        <fullName evidence="2">Uncharacterized protein</fullName>
    </submittedName>
</protein>
<evidence type="ECO:0000256" key="1">
    <source>
        <dbReference type="SAM" id="MobiDB-lite"/>
    </source>
</evidence>
<reference evidence="2" key="1">
    <citation type="submission" date="2016-10" db="EMBL/GenBank/DDBJ databases">
        <title>Sequence of Gallionella enrichment culture.</title>
        <authorList>
            <person name="Poehlein A."/>
            <person name="Muehling M."/>
            <person name="Daniel R."/>
        </authorList>
    </citation>
    <scope>NUCLEOTIDE SEQUENCE</scope>
</reference>
<proteinExistence type="predicted"/>
<feature type="region of interest" description="Disordered" evidence="1">
    <location>
        <begin position="50"/>
        <end position="82"/>
    </location>
</feature>